<evidence type="ECO:0000313" key="3">
    <source>
        <dbReference type="Proteomes" id="UP000327044"/>
    </source>
</evidence>
<dbReference type="InterPro" id="IPR012337">
    <property type="entry name" value="RNaseH-like_sf"/>
</dbReference>
<proteinExistence type="predicted"/>
<dbReference type="InterPro" id="IPR058913">
    <property type="entry name" value="Integrase_dom_put"/>
</dbReference>
<dbReference type="InterPro" id="IPR001584">
    <property type="entry name" value="Integrase_cat-core"/>
</dbReference>
<dbReference type="Proteomes" id="UP000327044">
    <property type="component" value="Unassembled WGS sequence"/>
</dbReference>
<gene>
    <name evidence="2" type="ORF">PPYR_11930</name>
</gene>
<dbReference type="AlphaFoldDB" id="A0A5N4ACQ5"/>
<name>A0A5N4ACQ5_PHOPY</name>
<dbReference type="Gene3D" id="3.30.420.10">
    <property type="entry name" value="Ribonuclease H-like superfamily/Ribonuclease H"/>
    <property type="match status" value="1"/>
</dbReference>
<dbReference type="PANTHER" id="PTHR46791:SF13">
    <property type="entry name" value="CLR5 DOMAIN-CONTAINING PROTEIN"/>
    <property type="match status" value="1"/>
</dbReference>
<evidence type="ECO:0000313" key="2">
    <source>
        <dbReference type="EMBL" id="KAB0795091.1"/>
    </source>
</evidence>
<dbReference type="GO" id="GO:0003676">
    <property type="term" value="F:nucleic acid binding"/>
    <property type="evidence" value="ECO:0007669"/>
    <property type="project" value="InterPro"/>
</dbReference>
<reference evidence="2 3" key="1">
    <citation type="journal article" date="2018" name="Elife">
        <title>Firefly genomes illuminate parallel origins of bioluminescence in beetles.</title>
        <authorList>
            <person name="Fallon T.R."/>
            <person name="Lower S.E."/>
            <person name="Chang C.H."/>
            <person name="Bessho-Uehara M."/>
            <person name="Martin G.J."/>
            <person name="Bewick A.J."/>
            <person name="Behringer M."/>
            <person name="Debat H.J."/>
            <person name="Wong I."/>
            <person name="Day J.C."/>
            <person name="Suvorov A."/>
            <person name="Silva C.J."/>
            <person name="Stanger-Hall K.F."/>
            <person name="Hall D.W."/>
            <person name="Schmitz R.J."/>
            <person name="Nelson D.R."/>
            <person name="Lewis S.M."/>
            <person name="Shigenobu S."/>
            <person name="Bybee S.M."/>
            <person name="Larracuente A.M."/>
            <person name="Oba Y."/>
            <person name="Weng J.K."/>
        </authorList>
    </citation>
    <scope>NUCLEOTIDE SEQUENCE [LARGE SCALE GENOMIC DNA]</scope>
    <source>
        <strain evidence="2">1611_PpyrPB1</strain>
        <tissue evidence="2">Whole body</tissue>
    </source>
</reference>
<accession>A0A5N4ACQ5</accession>
<evidence type="ECO:0000259" key="1">
    <source>
        <dbReference type="PROSITE" id="PS50994"/>
    </source>
</evidence>
<dbReference type="PROSITE" id="PS50994">
    <property type="entry name" value="INTEGRASE"/>
    <property type="match status" value="1"/>
</dbReference>
<dbReference type="Pfam" id="PF24764">
    <property type="entry name" value="rva_4"/>
    <property type="match status" value="1"/>
</dbReference>
<feature type="domain" description="Integrase catalytic" evidence="1">
    <location>
        <begin position="117"/>
        <end position="306"/>
    </location>
</feature>
<sequence>MDDYIKTYFQIGLSHKEILACLLEDGYILSLRHLRRHLRRLRLFRKKIYTDINILVEFLETQISTHGQLHGYRWMHLKCLQHGFVVTQNTVRELLRTLDPDGVTLRQRRRLRRRQYYNKGPNFLWHTDCYDKLKPFGICITGCIDGFSRYIIWLEVGPNTNDPSVIAYHFMQAVTTRSGCPQTLRADLGTENVIIERIQTNLKLDGPDALSHLPGFLYGTSHANQRIEAWWSTLRKHHSQFWMNVFHTLKDEGSFSGSLLDKSLIQFCFLDIIKEELDLVALEWNTHRITRSRNSIAPYGRPFMMYNRPQDFMSIDYLHPVSTEMRDLWLETIPKPRNTSDYDVYQLAAIIMEEEGWVKTNNVEAAIELYKNLRQKFFNVILV</sequence>
<dbReference type="OrthoDB" id="6747988at2759"/>
<dbReference type="SUPFAM" id="SSF53098">
    <property type="entry name" value="Ribonuclease H-like"/>
    <property type="match status" value="1"/>
</dbReference>
<comment type="caution">
    <text evidence="2">The sequence shown here is derived from an EMBL/GenBank/DDBJ whole genome shotgun (WGS) entry which is preliminary data.</text>
</comment>
<dbReference type="EMBL" id="VVIM01000008">
    <property type="protein sequence ID" value="KAB0795091.1"/>
    <property type="molecule type" value="Genomic_DNA"/>
</dbReference>
<dbReference type="InParanoid" id="A0A5N4ACQ5"/>
<keyword evidence="3" id="KW-1185">Reference proteome</keyword>
<dbReference type="PANTHER" id="PTHR46791">
    <property type="entry name" value="EXPRESSED PROTEIN"/>
    <property type="match status" value="1"/>
</dbReference>
<protein>
    <recommendedName>
        <fullName evidence="1">Integrase catalytic domain-containing protein</fullName>
    </recommendedName>
</protein>
<dbReference type="InterPro" id="IPR036397">
    <property type="entry name" value="RNaseH_sf"/>
</dbReference>
<organism evidence="2 3">
    <name type="scientific">Photinus pyralis</name>
    <name type="common">Common eastern firefly</name>
    <name type="synonym">Lampyris pyralis</name>
    <dbReference type="NCBI Taxonomy" id="7054"/>
    <lineage>
        <taxon>Eukaryota</taxon>
        <taxon>Metazoa</taxon>
        <taxon>Ecdysozoa</taxon>
        <taxon>Arthropoda</taxon>
        <taxon>Hexapoda</taxon>
        <taxon>Insecta</taxon>
        <taxon>Pterygota</taxon>
        <taxon>Neoptera</taxon>
        <taxon>Endopterygota</taxon>
        <taxon>Coleoptera</taxon>
        <taxon>Polyphaga</taxon>
        <taxon>Elateriformia</taxon>
        <taxon>Elateroidea</taxon>
        <taxon>Lampyridae</taxon>
        <taxon>Lampyrinae</taxon>
        <taxon>Photinus</taxon>
    </lineage>
</organism>
<dbReference type="GO" id="GO:0015074">
    <property type="term" value="P:DNA integration"/>
    <property type="evidence" value="ECO:0007669"/>
    <property type="project" value="InterPro"/>
</dbReference>